<dbReference type="AlphaFoldDB" id="A0A3N0AVL5"/>
<keyword evidence="3" id="KW-1185">Reference proteome</keyword>
<dbReference type="InterPro" id="IPR007337">
    <property type="entry name" value="RelB/DinJ"/>
</dbReference>
<accession>A0A3N0AVL5</accession>
<dbReference type="Proteomes" id="UP000278327">
    <property type="component" value="Unassembled WGS sequence"/>
</dbReference>
<gene>
    <name evidence="2" type="ORF">DMP10_03300</name>
</gene>
<evidence type="ECO:0000256" key="1">
    <source>
        <dbReference type="SAM" id="MobiDB-lite"/>
    </source>
</evidence>
<evidence type="ECO:0000313" key="2">
    <source>
        <dbReference type="EMBL" id="RNL38912.1"/>
    </source>
</evidence>
<protein>
    <submittedName>
        <fullName evidence="2">Uncharacterized protein</fullName>
    </submittedName>
</protein>
<sequence>MRSRQPPSACNAFLRRLPQSEEDPVADQSTINVRISTTLKKRGDDVLSKAGGSPSQAIRALWAEMARTRAVPDFILQDLREGVQDERMHKHSALRGLDNLAGASASRSDVRRDDLPSAALQAESGVTS</sequence>
<comment type="caution">
    <text evidence="2">The sequence shown here is derived from an EMBL/GenBank/DDBJ whole genome shotgun (WGS) entry which is preliminary data.</text>
</comment>
<dbReference type="Gene3D" id="1.10.1220.10">
    <property type="entry name" value="Met repressor-like"/>
    <property type="match status" value="1"/>
</dbReference>
<reference evidence="2 3" key="1">
    <citation type="journal article" date="2019" name="Microbiol. Resour. Announc.">
        <title>Draft Genome Sequences of Type Strains of Gordonibacter faecihominis, Paraeggerthella hongkongensis, Parvibacter caecicola,Slackia equolifaciens, Slackia faecicanis, and Slackia isoflavoniconvertens.</title>
        <authorList>
            <person name="Danylec N."/>
            <person name="Stoll D.A."/>
            <person name="Dotsch A."/>
            <person name="Huch M."/>
        </authorList>
    </citation>
    <scope>NUCLEOTIDE SEQUENCE [LARGE SCALE GENOMIC DNA]</scope>
    <source>
        <strain evidence="2 3">DSM 18785</strain>
    </source>
</reference>
<organism evidence="2 3">
    <name type="scientific">Adlercreutzia equolifaciens subsp. celatus DSM 18785</name>
    <dbReference type="NCBI Taxonomy" id="1121021"/>
    <lineage>
        <taxon>Bacteria</taxon>
        <taxon>Bacillati</taxon>
        <taxon>Actinomycetota</taxon>
        <taxon>Coriobacteriia</taxon>
        <taxon>Eggerthellales</taxon>
        <taxon>Eggerthellaceae</taxon>
        <taxon>Adlercreutzia</taxon>
    </lineage>
</organism>
<evidence type="ECO:0000313" key="3">
    <source>
        <dbReference type="Proteomes" id="UP000278327"/>
    </source>
</evidence>
<name>A0A3N0AVL5_9ACTN</name>
<dbReference type="GO" id="GO:0006355">
    <property type="term" value="P:regulation of DNA-templated transcription"/>
    <property type="evidence" value="ECO:0007669"/>
    <property type="project" value="InterPro"/>
</dbReference>
<proteinExistence type="predicted"/>
<dbReference type="InterPro" id="IPR013321">
    <property type="entry name" value="Arc_rbn_hlx_hlx"/>
</dbReference>
<dbReference type="EMBL" id="QICA01000004">
    <property type="protein sequence ID" value="RNL38912.1"/>
    <property type="molecule type" value="Genomic_DNA"/>
</dbReference>
<dbReference type="Pfam" id="PF04221">
    <property type="entry name" value="RelB"/>
    <property type="match status" value="1"/>
</dbReference>
<feature type="region of interest" description="Disordered" evidence="1">
    <location>
        <begin position="86"/>
        <end position="128"/>
    </location>
</feature>